<feature type="compositionally biased region" description="Basic and acidic residues" evidence="1">
    <location>
        <begin position="71"/>
        <end position="82"/>
    </location>
</feature>
<gene>
    <name evidence="2" type="ORF">EHAR0213_LOCUS4067</name>
</gene>
<protein>
    <submittedName>
        <fullName evidence="2">Uncharacterized protein</fullName>
    </submittedName>
</protein>
<dbReference type="AlphaFoldDB" id="A0A7S3J3Y9"/>
<feature type="compositionally biased region" description="Basic residues" evidence="1">
    <location>
        <begin position="83"/>
        <end position="96"/>
    </location>
</feature>
<feature type="compositionally biased region" description="Basic and acidic residues" evidence="1">
    <location>
        <begin position="52"/>
        <end position="63"/>
    </location>
</feature>
<sequence length="116" mass="14301">MLRENLKVVKLHNIIQMQQLSDKIAEEFAQKQIEEPMIEQYERDYEHCKMKQREVKQKRKEAIPDEDDEYHEMNKKAAETRKKNPPRKMRNSRRKKSLDMSNYMDESFEESDKWHE</sequence>
<feature type="region of interest" description="Disordered" evidence="1">
    <location>
        <begin position="52"/>
        <end position="116"/>
    </location>
</feature>
<name>A0A7S3J3Y9_9SPIT</name>
<organism evidence="2">
    <name type="scientific">Euplotes harpa</name>
    <dbReference type="NCBI Taxonomy" id="151035"/>
    <lineage>
        <taxon>Eukaryota</taxon>
        <taxon>Sar</taxon>
        <taxon>Alveolata</taxon>
        <taxon>Ciliophora</taxon>
        <taxon>Intramacronucleata</taxon>
        <taxon>Spirotrichea</taxon>
        <taxon>Hypotrichia</taxon>
        <taxon>Euplotida</taxon>
        <taxon>Euplotidae</taxon>
        <taxon>Euplotes</taxon>
    </lineage>
</organism>
<dbReference type="EMBL" id="HBII01009529">
    <property type="protein sequence ID" value="CAE0345158.1"/>
    <property type="molecule type" value="Transcribed_RNA"/>
</dbReference>
<proteinExistence type="predicted"/>
<evidence type="ECO:0000313" key="2">
    <source>
        <dbReference type="EMBL" id="CAE0345158.1"/>
    </source>
</evidence>
<evidence type="ECO:0000256" key="1">
    <source>
        <dbReference type="SAM" id="MobiDB-lite"/>
    </source>
</evidence>
<reference evidence="2" key="1">
    <citation type="submission" date="2021-01" db="EMBL/GenBank/DDBJ databases">
        <authorList>
            <person name="Corre E."/>
            <person name="Pelletier E."/>
            <person name="Niang G."/>
            <person name="Scheremetjew M."/>
            <person name="Finn R."/>
            <person name="Kale V."/>
            <person name="Holt S."/>
            <person name="Cochrane G."/>
            <person name="Meng A."/>
            <person name="Brown T."/>
            <person name="Cohen L."/>
        </authorList>
    </citation>
    <scope>NUCLEOTIDE SEQUENCE</scope>
    <source>
        <strain evidence="2">FSP1.4</strain>
    </source>
</reference>
<accession>A0A7S3J3Y9</accession>